<dbReference type="Proteomes" id="UP001434737">
    <property type="component" value="Chromosome"/>
</dbReference>
<dbReference type="RefSeq" id="WP_300450881.1">
    <property type="nucleotide sequence ID" value="NZ_CP145316.1"/>
</dbReference>
<sequence>MLKQNMAHTLIWTIICLIYLGFAGVLNASEDSVEAVMEGYESPQKLFSNLDTIHTNESPAFKQEQSRAINTAQTPSQIALDSKTIQHTAPTQWIYSTAIIEVSFTDGSFKRGLGTLLKNGFYITSAEILYNGDIVPRKVYAKMQDDFNENMMCVASLKLKVLDLDTGLALLKVSQFVDSFCQVRAKSYYQDRIYKRFGIDVFASNAAIAPQTQAYYPYLDNTFVFIPQSIKLNKPATYYDFAQKKERAYGFELEHESYEEFTYGRAFYDEKGVFLGIMSRTVVGYVPVFVSRNVIQDFLCDVQDKGIINENFVQKSCQKLGSKRQRFFTNFY</sequence>
<keyword evidence="2" id="KW-1185">Reference proteome</keyword>
<protein>
    <recommendedName>
        <fullName evidence="3">Periplasmic protein</fullName>
    </recommendedName>
</protein>
<proteinExistence type="predicted"/>
<evidence type="ECO:0000313" key="1">
    <source>
        <dbReference type="EMBL" id="XAM18542.1"/>
    </source>
</evidence>
<organism evidence="1 2">
    <name type="scientific">Helicobacter mastomyrinus</name>
    <dbReference type="NCBI Taxonomy" id="287948"/>
    <lineage>
        <taxon>Bacteria</taxon>
        <taxon>Pseudomonadati</taxon>
        <taxon>Campylobacterota</taxon>
        <taxon>Epsilonproteobacteria</taxon>
        <taxon>Campylobacterales</taxon>
        <taxon>Helicobacteraceae</taxon>
        <taxon>Helicobacter</taxon>
    </lineage>
</organism>
<name>A0ABZ3F8T9_9HELI</name>
<reference evidence="1 2" key="1">
    <citation type="submission" date="2024-02" db="EMBL/GenBank/DDBJ databases">
        <title>Genome and pathogenicity analysis of Helicobacter mastomyrinus isolated from mice.</title>
        <authorList>
            <person name="Zhu L."/>
        </authorList>
    </citation>
    <scope>NUCLEOTIDE SEQUENCE [LARGE SCALE GENOMIC DNA]</scope>
    <source>
        <strain evidence="1 2">Hm-17</strain>
    </source>
</reference>
<evidence type="ECO:0008006" key="3">
    <source>
        <dbReference type="Google" id="ProtNLM"/>
    </source>
</evidence>
<dbReference type="EMBL" id="CP145316">
    <property type="protein sequence ID" value="XAM18542.1"/>
    <property type="molecule type" value="Genomic_DNA"/>
</dbReference>
<accession>A0ABZ3F8T9</accession>
<evidence type="ECO:0000313" key="2">
    <source>
        <dbReference type="Proteomes" id="UP001434737"/>
    </source>
</evidence>
<gene>
    <name evidence="1" type="ORF">V3I05_02360</name>
</gene>